<protein>
    <submittedName>
        <fullName evidence="1">Uncharacterized protein</fullName>
    </submittedName>
</protein>
<dbReference type="AlphaFoldDB" id="A0A024VVU0"/>
<gene>
    <name evidence="1" type="ORF">PFFCH_00146</name>
</gene>
<reference evidence="1 2" key="2">
    <citation type="submission" date="2013-02" db="EMBL/GenBank/DDBJ databases">
        <title>The Genome Sequence of Plasmodium falciparum FCH/4.</title>
        <authorList>
            <consortium name="The Broad Institute Genome Sequencing Platform"/>
            <consortium name="The Broad Institute Genome Sequencing Center for Infectious Disease"/>
            <person name="Neafsey D."/>
            <person name="Cheeseman I."/>
            <person name="Volkman S."/>
            <person name="Adams J."/>
            <person name="Walker B."/>
            <person name="Young S.K."/>
            <person name="Zeng Q."/>
            <person name="Gargeya S."/>
            <person name="Fitzgerald M."/>
            <person name="Haas B."/>
            <person name="Abouelleil A."/>
            <person name="Alvarado L."/>
            <person name="Arachchi H.M."/>
            <person name="Berlin A.M."/>
            <person name="Chapman S.B."/>
            <person name="Dewar J."/>
            <person name="Goldberg J."/>
            <person name="Griggs A."/>
            <person name="Gujja S."/>
            <person name="Hansen M."/>
            <person name="Howarth C."/>
            <person name="Imamovic A."/>
            <person name="Larimer J."/>
            <person name="McCowan C."/>
            <person name="Murphy C."/>
            <person name="Neiman D."/>
            <person name="Pearson M."/>
            <person name="Priest M."/>
            <person name="Roberts A."/>
            <person name="Saif S."/>
            <person name="Shea T."/>
            <person name="Sisk P."/>
            <person name="Sykes S."/>
            <person name="Wortman J."/>
            <person name="Nusbaum C."/>
            <person name="Birren B."/>
        </authorList>
    </citation>
    <scope>NUCLEOTIDE SEQUENCE [LARGE SCALE GENOMIC DNA]</scope>
    <source>
        <strain evidence="1 2">FCH/4</strain>
    </source>
</reference>
<reference evidence="1 2" key="1">
    <citation type="submission" date="2013-02" db="EMBL/GenBank/DDBJ databases">
        <title>The Genome Annotation of Plasmodium falciparum FCH/4.</title>
        <authorList>
            <consortium name="The Broad Institute Genome Sequencing Platform"/>
            <consortium name="The Broad Institute Genome Sequencing Center for Infectious Disease"/>
            <person name="Neafsey D."/>
            <person name="Hoffman S."/>
            <person name="Volkman S."/>
            <person name="Rosenthal P."/>
            <person name="Walker B."/>
            <person name="Young S.K."/>
            <person name="Zeng Q."/>
            <person name="Gargeya S."/>
            <person name="Fitzgerald M."/>
            <person name="Haas B."/>
            <person name="Abouelleil A."/>
            <person name="Allen A.W."/>
            <person name="Alvarado L."/>
            <person name="Arachchi H.M."/>
            <person name="Berlin A.M."/>
            <person name="Chapman S.B."/>
            <person name="Gainer-Dewar J."/>
            <person name="Goldberg J."/>
            <person name="Griggs A."/>
            <person name="Gujja S."/>
            <person name="Hansen M."/>
            <person name="Howarth C."/>
            <person name="Imamovic A."/>
            <person name="Ireland A."/>
            <person name="Larimer J."/>
            <person name="McCowan C."/>
            <person name="Murphy C."/>
            <person name="Pearson M."/>
            <person name="Poon T.W."/>
            <person name="Priest M."/>
            <person name="Roberts A."/>
            <person name="Saif S."/>
            <person name="Shea T."/>
            <person name="Sisk P."/>
            <person name="Sykes S."/>
            <person name="Wortman J."/>
            <person name="Nusbaum C."/>
            <person name="Birren B."/>
        </authorList>
    </citation>
    <scope>NUCLEOTIDE SEQUENCE [LARGE SCALE GENOMIC DNA]</scope>
    <source>
        <strain evidence="1 2">FCH/4</strain>
    </source>
</reference>
<dbReference type="Proteomes" id="UP000030656">
    <property type="component" value="Unassembled WGS sequence"/>
</dbReference>
<accession>A0A024VVU0</accession>
<organism evidence="1 2">
    <name type="scientific">Plasmodium falciparum FCH/4</name>
    <dbReference type="NCBI Taxonomy" id="1036724"/>
    <lineage>
        <taxon>Eukaryota</taxon>
        <taxon>Sar</taxon>
        <taxon>Alveolata</taxon>
        <taxon>Apicomplexa</taxon>
        <taxon>Aconoidasida</taxon>
        <taxon>Haemosporida</taxon>
        <taxon>Plasmodiidae</taxon>
        <taxon>Plasmodium</taxon>
        <taxon>Plasmodium (Laverania)</taxon>
    </lineage>
</organism>
<evidence type="ECO:0000313" key="2">
    <source>
        <dbReference type="Proteomes" id="UP000030656"/>
    </source>
</evidence>
<evidence type="ECO:0000313" key="1">
    <source>
        <dbReference type="EMBL" id="ETW32408.1"/>
    </source>
</evidence>
<dbReference type="EMBL" id="KI927797">
    <property type="protein sequence ID" value="ETW32408.1"/>
    <property type="molecule type" value="Genomic_DNA"/>
</dbReference>
<sequence length="312" mass="37443">MKEKEVDNLFPGDKDVTNLKQYFEGGDIKFENAELKKEREEIRKNKVFIECVQNIWMNILNKKMDDKFSKVEYFKIMLRICKVLIPQFDIKEIIKIVNDEWINDSEGKKYLNFSSFFNAFFELSDIWTPTINAYDYAHFLKSLFYRITYIEIKTKDGRIIKKKPMIMINFKRTAENKKLSLYNDTNIIEKHVIKEKNKNTLKNLQSFKRSSMQIQNLKKKHFIKRFSENYKLENSFLYDMDDDGDNSLIPKNLFENLLNNKQHNDYLQRNIILMDVNDINPLEHPDEQNQSLNKNKCLTGTNKKEKCKKIKH</sequence>
<name>A0A024VVU0_PLAFA</name>
<proteinExistence type="predicted"/>